<sequence>MTPSRVPVDLTRRSNTHIGMRSVARPISKTIINCLPRSCADEDLCCSWCMRRRGLANILVGQSNENTLKKTENYYAARADWRKHFFIPLSGIKPSIIAANISSETYLGEGSIVKEAWFYVLEDCEKKEGMILEAAEEEPEGATVGVAREAVEVARKAVGVARKAVGVARKAVGVARKAGGAASWESLRLLRP</sequence>
<dbReference type="HOGENOM" id="CLU_1416040_0_0_1"/>
<dbReference type="EMBL" id="EQ962655">
    <property type="protein sequence ID" value="EED17875.1"/>
    <property type="molecule type" value="Genomic_DNA"/>
</dbReference>
<name>B8MBL1_TALSN</name>
<protein>
    <submittedName>
        <fullName evidence="1">Uncharacterized protein</fullName>
    </submittedName>
</protein>
<dbReference type="GeneID" id="8102056"/>
<dbReference type="Proteomes" id="UP000001745">
    <property type="component" value="Unassembled WGS sequence"/>
</dbReference>
<accession>B8MBL1</accession>
<dbReference type="InParanoid" id="B8MBL1"/>
<dbReference type="AlphaFoldDB" id="B8MBL1"/>
<dbReference type="VEuPathDB" id="FungiDB:TSTA_116640"/>
<gene>
    <name evidence="1" type="ORF">TSTA_116640</name>
</gene>
<reference evidence="2" key="1">
    <citation type="journal article" date="2015" name="Genome Announc.">
        <title>Genome sequence of the AIDS-associated pathogen Penicillium marneffei (ATCC18224) and its near taxonomic relative Talaromyces stipitatus (ATCC10500).</title>
        <authorList>
            <person name="Nierman W.C."/>
            <person name="Fedorova-Abrams N.D."/>
            <person name="Andrianopoulos A."/>
        </authorList>
    </citation>
    <scope>NUCLEOTIDE SEQUENCE [LARGE SCALE GENOMIC DNA]</scope>
    <source>
        <strain evidence="2">ATCC 10500 / CBS 375.48 / QM 6759 / NRRL 1006</strain>
    </source>
</reference>
<evidence type="ECO:0000313" key="1">
    <source>
        <dbReference type="EMBL" id="EED17875.1"/>
    </source>
</evidence>
<evidence type="ECO:0000313" key="2">
    <source>
        <dbReference type="Proteomes" id="UP000001745"/>
    </source>
</evidence>
<organism evidence="1 2">
    <name type="scientific">Talaromyces stipitatus (strain ATCC 10500 / CBS 375.48 / QM 6759 / NRRL 1006)</name>
    <name type="common">Penicillium stipitatum</name>
    <dbReference type="NCBI Taxonomy" id="441959"/>
    <lineage>
        <taxon>Eukaryota</taxon>
        <taxon>Fungi</taxon>
        <taxon>Dikarya</taxon>
        <taxon>Ascomycota</taxon>
        <taxon>Pezizomycotina</taxon>
        <taxon>Eurotiomycetes</taxon>
        <taxon>Eurotiomycetidae</taxon>
        <taxon>Eurotiales</taxon>
        <taxon>Trichocomaceae</taxon>
        <taxon>Talaromyces</taxon>
        <taxon>Talaromyces sect. Talaromyces</taxon>
    </lineage>
</organism>
<keyword evidence="2" id="KW-1185">Reference proteome</keyword>
<proteinExistence type="predicted"/>
<dbReference type="RefSeq" id="XP_002481867.1">
    <property type="nucleotide sequence ID" value="XM_002481822.1"/>
</dbReference>